<comment type="subcellular location">
    <subcellularLocation>
        <location evidence="1">Membrane</location>
        <topology evidence="1">Multi-pass membrane protein</topology>
    </subcellularLocation>
</comment>
<comment type="similarity">
    <text evidence="2">Belongs to the IFI6/IFI27 family.</text>
</comment>
<evidence type="ECO:0000313" key="8">
    <source>
        <dbReference type="Proteomes" id="UP000182658"/>
    </source>
</evidence>
<name>A0A1J7I714_9PEZI</name>
<evidence type="ECO:0000313" key="7">
    <source>
        <dbReference type="EMBL" id="OIW23423.1"/>
    </source>
</evidence>
<dbReference type="AlphaFoldDB" id="A0A1J7I714"/>
<protein>
    <submittedName>
        <fullName evidence="7">Uncharacterized protein</fullName>
    </submittedName>
</protein>
<keyword evidence="8" id="KW-1185">Reference proteome</keyword>
<dbReference type="Pfam" id="PF06140">
    <property type="entry name" value="Ifi-6-16"/>
    <property type="match status" value="1"/>
</dbReference>
<dbReference type="STRING" id="1408157.A0A1J7I714"/>
<dbReference type="InterPro" id="IPR038213">
    <property type="entry name" value="IFI6/IFI27-like_sf"/>
</dbReference>
<evidence type="ECO:0000256" key="3">
    <source>
        <dbReference type="ARBA" id="ARBA00022692"/>
    </source>
</evidence>
<organism evidence="7 8">
    <name type="scientific">Coniochaeta ligniaria NRRL 30616</name>
    <dbReference type="NCBI Taxonomy" id="1408157"/>
    <lineage>
        <taxon>Eukaryota</taxon>
        <taxon>Fungi</taxon>
        <taxon>Dikarya</taxon>
        <taxon>Ascomycota</taxon>
        <taxon>Pezizomycotina</taxon>
        <taxon>Sordariomycetes</taxon>
        <taxon>Sordariomycetidae</taxon>
        <taxon>Coniochaetales</taxon>
        <taxon>Coniochaetaceae</taxon>
        <taxon>Coniochaeta</taxon>
    </lineage>
</organism>
<evidence type="ECO:0000256" key="5">
    <source>
        <dbReference type="ARBA" id="ARBA00023136"/>
    </source>
</evidence>
<gene>
    <name evidence="7" type="ORF">CONLIGDRAFT_649459</name>
</gene>
<evidence type="ECO:0000256" key="2">
    <source>
        <dbReference type="ARBA" id="ARBA00007262"/>
    </source>
</evidence>
<keyword evidence="5 6" id="KW-0472">Membrane</keyword>
<sequence length="194" mass="21194">MTFLAAILECITGSSSSDGAHARLQGRFPFDTKQQLVGEQNDQELAADIIDILRTAEKAGPSLQRRLESTIGTRSWTESIARAVLNGVIDLVQEGRDKIGPAMAEALKRVEDEATNAFEFAKDHPKEVLAGLVIIIAVGILVVMMAPWIVEALGFAELGPVEGSFAAWWESLYAGYIPRGSLFSYLQRLGMTWK</sequence>
<dbReference type="Gene3D" id="6.10.110.10">
    <property type="match status" value="1"/>
</dbReference>
<evidence type="ECO:0000256" key="4">
    <source>
        <dbReference type="ARBA" id="ARBA00022989"/>
    </source>
</evidence>
<dbReference type="InterPro" id="IPR009311">
    <property type="entry name" value="IFI6/IFI27-like"/>
</dbReference>
<dbReference type="EMBL" id="KV875106">
    <property type="protein sequence ID" value="OIW23423.1"/>
    <property type="molecule type" value="Genomic_DNA"/>
</dbReference>
<dbReference type="Proteomes" id="UP000182658">
    <property type="component" value="Unassembled WGS sequence"/>
</dbReference>
<reference evidence="7 8" key="1">
    <citation type="submission" date="2016-10" db="EMBL/GenBank/DDBJ databases">
        <title>Draft genome sequence of Coniochaeta ligniaria NRRL30616, a lignocellulolytic fungus for bioabatement of inhibitors in plant biomass hydrolysates.</title>
        <authorList>
            <consortium name="DOE Joint Genome Institute"/>
            <person name="Jimenez D.J."/>
            <person name="Hector R.E."/>
            <person name="Riley R."/>
            <person name="Sun H."/>
            <person name="Grigoriev I.V."/>
            <person name="Van Elsas J.D."/>
            <person name="Nichols N.N."/>
        </authorList>
    </citation>
    <scope>NUCLEOTIDE SEQUENCE [LARGE SCALE GENOMIC DNA]</scope>
    <source>
        <strain evidence="7 8">NRRL 30616</strain>
    </source>
</reference>
<dbReference type="GO" id="GO:0016020">
    <property type="term" value="C:membrane"/>
    <property type="evidence" value="ECO:0007669"/>
    <property type="project" value="UniProtKB-SubCell"/>
</dbReference>
<feature type="transmembrane region" description="Helical" evidence="6">
    <location>
        <begin position="128"/>
        <end position="150"/>
    </location>
</feature>
<evidence type="ECO:0000256" key="6">
    <source>
        <dbReference type="SAM" id="Phobius"/>
    </source>
</evidence>
<proteinExistence type="inferred from homology"/>
<keyword evidence="3 6" id="KW-0812">Transmembrane</keyword>
<dbReference type="InParanoid" id="A0A1J7I714"/>
<evidence type="ECO:0000256" key="1">
    <source>
        <dbReference type="ARBA" id="ARBA00004141"/>
    </source>
</evidence>
<dbReference type="OrthoDB" id="440424at2759"/>
<keyword evidence="4 6" id="KW-1133">Transmembrane helix</keyword>
<accession>A0A1J7I714</accession>